<dbReference type="PANTHER" id="PTHR47163:SF2">
    <property type="entry name" value="SI:DKEY-17M8.2"/>
    <property type="match status" value="1"/>
</dbReference>
<dbReference type="Proteomes" id="UP000015103">
    <property type="component" value="Unassembled WGS sequence"/>
</dbReference>
<evidence type="ECO:0000313" key="3">
    <source>
        <dbReference type="Proteomes" id="UP000015103"/>
    </source>
</evidence>
<dbReference type="SMART" id="SM01126">
    <property type="entry name" value="DDE_Tnp_IS1595"/>
    <property type="match status" value="1"/>
</dbReference>
<organism evidence="2 3">
    <name type="scientific">Rhodnius prolixus</name>
    <name type="common">Triatomid bug</name>
    <dbReference type="NCBI Taxonomy" id="13249"/>
    <lineage>
        <taxon>Eukaryota</taxon>
        <taxon>Metazoa</taxon>
        <taxon>Ecdysozoa</taxon>
        <taxon>Arthropoda</taxon>
        <taxon>Hexapoda</taxon>
        <taxon>Insecta</taxon>
        <taxon>Pterygota</taxon>
        <taxon>Neoptera</taxon>
        <taxon>Paraneoptera</taxon>
        <taxon>Hemiptera</taxon>
        <taxon>Heteroptera</taxon>
        <taxon>Panheteroptera</taxon>
        <taxon>Cimicomorpha</taxon>
        <taxon>Reduviidae</taxon>
        <taxon>Triatominae</taxon>
        <taxon>Rhodnius</taxon>
    </lineage>
</organism>
<dbReference type="eggNOG" id="ENOG502S2X3">
    <property type="taxonomic scope" value="Eukaryota"/>
</dbReference>
<reference evidence="2" key="1">
    <citation type="submission" date="2015-05" db="UniProtKB">
        <authorList>
            <consortium name="EnsemblMetazoa"/>
        </authorList>
    </citation>
    <scope>IDENTIFICATION</scope>
</reference>
<dbReference type="InterPro" id="IPR024445">
    <property type="entry name" value="Tnp_ISXO2-like"/>
</dbReference>
<feature type="domain" description="ISXO2-like transposase" evidence="1">
    <location>
        <begin position="96"/>
        <end position="230"/>
    </location>
</feature>
<accession>T1IEH4</accession>
<dbReference type="HOGENOM" id="CLU_044348_0_0_1"/>
<dbReference type="EnsemblMetazoa" id="RPRC014694-RA">
    <property type="protein sequence ID" value="RPRC014694-PA"/>
    <property type="gene ID" value="RPRC014694"/>
</dbReference>
<dbReference type="Pfam" id="PF12762">
    <property type="entry name" value="DDE_Tnp_IS1595"/>
    <property type="match status" value="1"/>
</dbReference>
<evidence type="ECO:0000313" key="2">
    <source>
        <dbReference type="EnsemblMetazoa" id="RPRC014694-PA"/>
    </source>
</evidence>
<keyword evidence="3" id="KW-1185">Reference proteome</keyword>
<evidence type="ECO:0000259" key="1">
    <source>
        <dbReference type="SMART" id="SM01126"/>
    </source>
</evidence>
<dbReference type="AlphaFoldDB" id="T1IEH4"/>
<name>T1IEH4_RHOPR</name>
<dbReference type="OMA" id="WHTLENN"/>
<protein>
    <submittedName>
        <fullName evidence="2">DDE_Tnp_IS1595 domain-containing protein</fullName>
    </submittedName>
</protein>
<sequence>MRLVAQKKGSDGFGWICRKKGRENPHRVTVSIRKDSWFEGSNLTIINILLIAYFWYFKAPNDLIIHDLNVAKATVVDWNGFCRAVCMDICVKESCTIGGKNETVELDEYQFGRGKNKDKNKNGSWVIGGIELRSHRTFFKVVEKRGKDVLLSIIKTYILPGTTIISECWKTYDCLDEEQFKRHAEEHSQKFKLPELAAHTSIQGTWAALKKQLNRKHCEGHFDSYLAEYMW</sequence>
<dbReference type="PANTHER" id="PTHR47163">
    <property type="entry name" value="DDE_TNP_IS1595 DOMAIN-CONTAINING PROTEIN"/>
    <property type="match status" value="1"/>
</dbReference>
<dbReference type="EMBL" id="ACPB03014092">
    <property type="status" value="NOT_ANNOTATED_CDS"/>
    <property type="molecule type" value="Genomic_DNA"/>
</dbReference>
<dbReference type="VEuPathDB" id="VectorBase:RPRC014694"/>
<proteinExistence type="predicted"/>
<dbReference type="InterPro" id="IPR053164">
    <property type="entry name" value="IS1016-like_transposase"/>
</dbReference>
<dbReference type="InParanoid" id="T1IEH4"/>